<gene>
    <name evidence="3" type="ORF">UFOPK2761_02845</name>
</gene>
<evidence type="ECO:0000256" key="2">
    <source>
        <dbReference type="SAM" id="Phobius"/>
    </source>
</evidence>
<name>A0A6J6UW73_9ZZZZ</name>
<evidence type="ECO:0000313" key="3">
    <source>
        <dbReference type="EMBL" id="CAB4763696.1"/>
    </source>
</evidence>
<feature type="region of interest" description="Disordered" evidence="1">
    <location>
        <begin position="109"/>
        <end position="129"/>
    </location>
</feature>
<reference evidence="3" key="1">
    <citation type="submission" date="2020-05" db="EMBL/GenBank/DDBJ databases">
        <authorList>
            <person name="Chiriac C."/>
            <person name="Salcher M."/>
            <person name="Ghai R."/>
            <person name="Kavagutti S V."/>
        </authorList>
    </citation>
    <scope>NUCLEOTIDE SEQUENCE</scope>
</reference>
<feature type="transmembrane region" description="Helical" evidence="2">
    <location>
        <begin position="6"/>
        <end position="25"/>
    </location>
</feature>
<feature type="transmembrane region" description="Helical" evidence="2">
    <location>
        <begin position="75"/>
        <end position="96"/>
    </location>
</feature>
<keyword evidence="2" id="KW-1133">Transmembrane helix</keyword>
<proteinExistence type="predicted"/>
<feature type="transmembrane region" description="Helical" evidence="2">
    <location>
        <begin position="37"/>
        <end position="55"/>
    </location>
</feature>
<keyword evidence="2" id="KW-0472">Membrane</keyword>
<keyword evidence="2" id="KW-0812">Transmembrane</keyword>
<feature type="compositionally biased region" description="Low complexity" evidence="1">
    <location>
        <begin position="109"/>
        <end position="128"/>
    </location>
</feature>
<evidence type="ECO:0000256" key="1">
    <source>
        <dbReference type="SAM" id="MobiDB-lite"/>
    </source>
</evidence>
<organism evidence="3">
    <name type="scientific">freshwater metagenome</name>
    <dbReference type="NCBI Taxonomy" id="449393"/>
    <lineage>
        <taxon>unclassified sequences</taxon>
        <taxon>metagenomes</taxon>
        <taxon>ecological metagenomes</taxon>
    </lineage>
</organism>
<dbReference type="EMBL" id="CAEZYQ010000028">
    <property type="protein sequence ID" value="CAB4763696.1"/>
    <property type="molecule type" value="Genomic_DNA"/>
</dbReference>
<dbReference type="AlphaFoldDB" id="A0A6J6UW73"/>
<sequence length="146" mass="15057">MDDAAWTALALTLTTVGAAATWLLWRRRGLVPGLRAAALTLLVPAAWLTDTLRMFTRIGDAMADWALGLVFSPVVWTGVTLAGVSVVLLVVAGMLARRGTGVRARNAVAPGRSGDAPAAGPAGRGTPAIDDDLADIEALLRSKGIS</sequence>
<accession>A0A6J6UW73</accession>
<protein>
    <submittedName>
        <fullName evidence="3">Unannotated protein</fullName>
    </submittedName>
</protein>